<evidence type="ECO:0000313" key="21">
    <source>
        <dbReference type="EnsemblProtists" id="EKX34749"/>
    </source>
</evidence>
<evidence type="ECO:0000256" key="16">
    <source>
        <dbReference type="ARBA" id="ARBA00024003"/>
    </source>
</evidence>
<keyword evidence="10" id="KW-0967">Endosome</keyword>
<evidence type="ECO:0000256" key="15">
    <source>
        <dbReference type="ARBA" id="ARBA00023329"/>
    </source>
</evidence>
<evidence type="ECO:0000256" key="14">
    <source>
        <dbReference type="ARBA" id="ARBA00023136"/>
    </source>
</evidence>
<dbReference type="TCDB" id="9.B.232.1.3">
    <property type="family name" value="the parkinson's disease tmem230 (tmem230) family"/>
</dbReference>
<keyword evidence="15" id="KW-0968">Cytoplasmic vesicle</keyword>
<dbReference type="InterPro" id="IPR008590">
    <property type="entry name" value="TMEM_230/134"/>
</dbReference>
<evidence type="ECO:0000256" key="11">
    <source>
        <dbReference type="ARBA" id="ARBA00022989"/>
    </source>
</evidence>
<evidence type="ECO:0000256" key="10">
    <source>
        <dbReference type="ARBA" id="ARBA00022753"/>
    </source>
</evidence>
<dbReference type="PANTHER" id="PTHR15664">
    <property type="entry name" value="C20ORF30 PROTEIN"/>
    <property type="match status" value="1"/>
</dbReference>
<dbReference type="GO" id="GO:0005769">
    <property type="term" value="C:early endosome"/>
    <property type="evidence" value="ECO:0007669"/>
    <property type="project" value="UniProtKB-SubCell"/>
</dbReference>
<dbReference type="KEGG" id="gtt:GUITHDRAFT_155646"/>
<evidence type="ECO:0000256" key="18">
    <source>
        <dbReference type="SAM" id="MobiDB-lite"/>
    </source>
</evidence>
<keyword evidence="14 19" id="KW-0472">Membrane</keyword>
<proteinExistence type="inferred from homology"/>
<keyword evidence="12" id="KW-0770">Synapse</keyword>
<keyword evidence="13" id="KW-0333">Golgi apparatus</keyword>
<evidence type="ECO:0000256" key="19">
    <source>
        <dbReference type="SAM" id="Phobius"/>
    </source>
</evidence>
<feature type="transmembrane region" description="Helical" evidence="19">
    <location>
        <begin position="33"/>
        <end position="54"/>
    </location>
</feature>
<dbReference type="RefSeq" id="XP_005821729.1">
    <property type="nucleotide sequence ID" value="XM_005821672.1"/>
</dbReference>
<evidence type="ECO:0000256" key="9">
    <source>
        <dbReference type="ARBA" id="ARBA00022692"/>
    </source>
</evidence>
<protein>
    <recommendedName>
        <fullName evidence="17">Transmembrane protein 230</fullName>
    </recommendedName>
</protein>
<dbReference type="eggNOG" id="KOG4753">
    <property type="taxonomic scope" value="Eukaryota"/>
</dbReference>
<evidence type="ECO:0000256" key="5">
    <source>
        <dbReference type="ARBA" id="ARBA00004419"/>
    </source>
</evidence>
<dbReference type="GO" id="GO:0005776">
    <property type="term" value="C:autophagosome"/>
    <property type="evidence" value="ECO:0007669"/>
    <property type="project" value="UniProtKB-SubCell"/>
</dbReference>
<evidence type="ECO:0000256" key="12">
    <source>
        <dbReference type="ARBA" id="ARBA00023018"/>
    </source>
</evidence>
<keyword evidence="9 19" id="KW-0812">Transmembrane</keyword>
<evidence type="ECO:0000256" key="3">
    <source>
        <dbReference type="ARBA" id="ARBA00004234"/>
    </source>
</evidence>
<dbReference type="AlphaFoldDB" id="L1IFR6"/>
<dbReference type="EnsemblProtists" id="EKX34749">
    <property type="protein sequence ID" value="EKX34749"/>
    <property type="gene ID" value="GUITHDRAFT_155646"/>
</dbReference>
<evidence type="ECO:0000256" key="6">
    <source>
        <dbReference type="ARBA" id="ARBA00004601"/>
    </source>
</evidence>
<name>L1IFR6_GUITC</name>
<dbReference type="Pfam" id="PF05915">
    <property type="entry name" value="TMEM_230_134"/>
    <property type="match status" value="1"/>
</dbReference>
<reference evidence="21" key="3">
    <citation type="submission" date="2015-06" db="UniProtKB">
        <authorList>
            <consortium name="EnsemblProtists"/>
        </authorList>
    </citation>
    <scope>IDENTIFICATION</scope>
</reference>
<reference evidence="20 22" key="1">
    <citation type="journal article" date="2012" name="Nature">
        <title>Algal genomes reveal evolutionary mosaicism and the fate of nucleomorphs.</title>
        <authorList>
            <consortium name="DOE Joint Genome Institute"/>
            <person name="Curtis B.A."/>
            <person name="Tanifuji G."/>
            <person name="Burki F."/>
            <person name="Gruber A."/>
            <person name="Irimia M."/>
            <person name="Maruyama S."/>
            <person name="Arias M.C."/>
            <person name="Ball S.G."/>
            <person name="Gile G.H."/>
            <person name="Hirakawa Y."/>
            <person name="Hopkins J.F."/>
            <person name="Kuo A."/>
            <person name="Rensing S.A."/>
            <person name="Schmutz J."/>
            <person name="Symeonidi A."/>
            <person name="Elias M."/>
            <person name="Eveleigh R.J."/>
            <person name="Herman E.K."/>
            <person name="Klute M.J."/>
            <person name="Nakayama T."/>
            <person name="Obornik M."/>
            <person name="Reyes-Prieto A."/>
            <person name="Armbrust E.V."/>
            <person name="Aves S.J."/>
            <person name="Beiko R.G."/>
            <person name="Coutinho P."/>
            <person name="Dacks J.B."/>
            <person name="Durnford D.G."/>
            <person name="Fast N.M."/>
            <person name="Green B.R."/>
            <person name="Grisdale C.J."/>
            <person name="Hempel F."/>
            <person name="Henrissat B."/>
            <person name="Hoppner M.P."/>
            <person name="Ishida K."/>
            <person name="Kim E."/>
            <person name="Koreny L."/>
            <person name="Kroth P.G."/>
            <person name="Liu Y."/>
            <person name="Malik S.B."/>
            <person name="Maier U.G."/>
            <person name="McRose D."/>
            <person name="Mock T."/>
            <person name="Neilson J.A."/>
            <person name="Onodera N.T."/>
            <person name="Poole A.M."/>
            <person name="Pritham E.J."/>
            <person name="Richards T.A."/>
            <person name="Rocap G."/>
            <person name="Roy S.W."/>
            <person name="Sarai C."/>
            <person name="Schaack S."/>
            <person name="Shirato S."/>
            <person name="Slamovits C.H."/>
            <person name="Spencer D.F."/>
            <person name="Suzuki S."/>
            <person name="Worden A.Z."/>
            <person name="Zauner S."/>
            <person name="Barry K."/>
            <person name="Bell C."/>
            <person name="Bharti A.K."/>
            <person name="Crow J.A."/>
            <person name="Grimwood J."/>
            <person name="Kramer R."/>
            <person name="Lindquist E."/>
            <person name="Lucas S."/>
            <person name="Salamov A."/>
            <person name="McFadden G.I."/>
            <person name="Lane C.E."/>
            <person name="Keeling P.J."/>
            <person name="Gray M.W."/>
            <person name="Grigoriev I.V."/>
            <person name="Archibald J.M."/>
        </authorList>
    </citation>
    <scope>NUCLEOTIDE SEQUENCE</scope>
    <source>
        <strain evidence="20 22">CCMP2712</strain>
    </source>
</reference>
<evidence type="ECO:0000256" key="7">
    <source>
        <dbReference type="ARBA" id="ARBA00004603"/>
    </source>
</evidence>
<evidence type="ECO:0000256" key="8">
    <source>
        <dbReference type="ARBA" id="ARBA00007743"/>
    </source>
</evidence>
<sequence>MGLGDTWDAEEQEEHTDRARLISQRQGPPTHSIVLAVMLFLVGTGLLIVCILITTGAIDADYFFPGQGWKQPAFTFLALGLVSFVPGFYIARIAFYAWRGEPGFSFSQIPSVRM</sequence>
<dbReference type="GO" id="GO:0005770">
    <property type="term" value="C:late endosome"/>
    <property type="evidence" value="ECO:0007669"/>
    <property type="project" value="UniProtKB-SubCell"/>
</dbReference>
<dbReference type="PaxDb" id="55529-EKX34749"/>
<gene>
    <name evidence="20" type="ORF">GUITHDRAFT_155646</name>
</gene>
<accession>L1IFR6</accession>
<keyword evidence="22" id="KW-1185">Reference proteome</keyword>
<dbReference type="PANTHER" id="PTHR15664:SF6">
    <property type="entry name" value="TRANSMEMBRANE PROTEIN 230"/>
    <property type="match status" value="1"/>
</dbReference>
<comment type="subcellular location">
    <subcellularLocation>
        <location evidence="5">Cytoplasmic vesicle</location>
        <location evidence="5">Autophagosome</location>
    </subcellularLocation>
    <subcellularLocation>
        <location evidence="3">Cytoplasmic vesicle</location>
        <location evidence="3">Secretory vesicle</location>
        <location evidence="3">Synaptic vesicle</location>
    </subcellularLocation>
    <subcellularLocation>
        <location evidence="4">Early endosome</location>
    </subcellularLocation>
    <subcellularLocation>
        <location evidence="6">Golgi apparatus</location>
        <location evidence="6">trans-Golgi network</location>
    </subcellularLocation>
    <subcellularLocation>
        <location evidence="7">Late endosome</location>
    </subcellularLocation>
    <subcellularLocation>
        <location evidence="1">Membrane</location>
        <topology evidence="1">Multi-pass membrane protein</topology>
    </subcellularLocation>
    <subcellularLocation>
        <location evidence="2">Recycling endosome</location>
    </subcellularLocation>
</comment>
<evidence type="ECO:0000256" key="2">
    <source>
        <dbReference type="ARBA" id="ARBA00004172"/>
    </source>
</evidence>
<dbReference type="OMA" id="AYYAYYK"/>
<dbReference type="Proteomes" id="UP000011087">
    <property type="component" value="Unassembled WGS sequence"/>
</dbReference>
<evidence type="ECO:0000256" key="17">
    <source>
        <dbReference type="ARBA" id="ARBA00024088"/>
    </source>
</evidence>
<reference evidence="22" key="2">
    <citation type="submission" date="2012-11" db="EMBL/GenBank/DDBJ databases">
        <authorList>
            <person name="Kuo A."/>
            <person name="Curtis B.A."/>
            <person name="Tanifuji G."/>
            <person name="Burki F."/>
            <person name="Gruber A."/>
            <person name="Irimia M."/>
            <person name="Maruyama S."/>
            <person name="Arias M.C."/>
            <person name="Ball S.G."/>
            <person name="Gile G.H."/>
            <person name="Hirakawa Y."/>
            <person name="Hopkins J.F."/>
            <person name="Rensing S.A."/>
            <person name="Schmutz J."/>
            <person name="Symeonidi A."/>
            <person name="Elias M."/>
            <person name="Eveleigh R.J."/>
            <person name="Herman E.K."/>
            <person name="Klute M.J."/>
            <person name="Nakayama T."/>
            <person name="Obornik M."/>
            <person name="Reyes-Prieto A."/>
            <person name="Armbrust E.V."/>
            <person name="Aves S.J."/>
            <person name="Beiko R.G."/>
            <person name="Coutinho P."/>
            <person name="Dacks J.B."/>
            <person name="Durnford D.G."/>
            <person name="Fast N.M."/>
            <person name="Green B.R."/>
            <person name="Grisdale C."/>
            <person name="Hempe F."/>
            <person name="Henrissat B."/>
            <person name="Hoppner M.P."/>
            <person name="Ishida K.-I."/>
            <person name="Kim E."/>
            <person name="Koreny L."/>
            <person name="Kroth P.G."/>
            <person name="Liu Y."/>
            <person name="Malik S.-B."/>
            <person name="Maier U.G."/>
            <person name="McRose D."/>
            <person name="Mock T."/>
            <person name="Neilson J.A."/>
            <person name="Onodera N.T."/>
            <person name="Poole A.M."/>
            <person name="Pritham E.J."/>
            <person name="Richards T.A."/>
            <person name="Rocap G."/>
            <person name="Roy S.W."/>
            <person name="Sarai C."/>
            <person name="Schaack S."/>
            <person name="Shirato S."/>
            <person name="Slamovits C.H."/>
            <person name="Spencer D.F."/>
            <person name="Suzuki S."/>
            <person name="Worden A.Z."/>
            <person name="Zauner S."/>
            <person name="Barry K."/>
            <person name="Bell C."/>
            <person name="Bharti A.K."/>
            <person name="Crow J.A."/>
            <person name="Grimwood J."/>
            <person name="Kramer R."/>
            <person name="Lindquist E."/>
            <person name="Lucas S."/>
            <person name="Salamov A."/>
            <person name="McFadden G.I."/>
            <person name="Lane C.E."/>
            <person name="Keeling P.J."/>
            <person name="Gray M.W."/>
            <person name="Grigoriev I.V."/>
            <person name="Archibald J.M."/>
        </authorList>
    </citation>
    <scope>NUCLEOTIDE SEQUENCE</scope>
    <source>
        <strain evidence="22">CCMP2712</strain>
    </source>
</reference>
<feature type="transmembrane region" description="Helical" evidence="19">
    <location>
        <begin position="74"/>
        <end position="98"/>
    </location>
</feature>
<evidence type="ECO:0000256" key="1">
    <source>
        <dbReference type="ARBA" id="ARBA00004141"/>
    </source>
</evidence>
<comment type="function">
    <text evidence="16">Involved in trafficking and recycling of synaptic vesicles.</text>
</comment>
<keyword evidence="11 19" id="KW-1133">Transmembrane helix</keyword>
<dbReference type="HOGENOM" id="CLU_126638_2_0_1"/>
<evidence type="ECO:0000313" key="20">
    <source>
        <dbReference type="EMBL" id="EKX34749.1"/>
    </source>
</evidence>
<evidence type="ECO:0000256" key="13">
    <source>
        <dbReference type="ARBA" id="ARBA00023034"/>
    </source>
</evidence>
<dbReference type="GO" id="GO:0055037">
    <property type="term" value="C:recycling endosome"/>
    <property type="evidence" value="ECO:0007669"/>
    <property type="project" value="UniProtKB-SubCell"/>
</dbReference>
<dbReference type="InterPro" id="IPR044234">
    <property type="entry name" value="TMEM230"/>
</dbReference>
<organism evidence="20">
    <name type="scientific">Guillardia theta (strain CCMP2712)</name>
    <name type="common">Cryptophyte</name>
    <dbReference type="NCBI Taxonomy" id="905079"/>
    <lineage>
        <taxon>Eukaryota</taxon>
        <taxon>Cryptophyceae</taxon>
        <taxon>Pyrenomonadales</taxon>
        <taxon>Geminigeraceae</taxon>
        <taxon>Guillardia</taxon>
    </lineage>
</organism>
<dbReference type="GO" id="GO:0005794">
    <property type="term" value="C:Golgi apparatus"/>
    <property type="evidence" value="ECO:0007669"/>
    <property type="project" value="UniProtKB-SubCell"/>
</dbReference>
<comment type="similarity">
    <text evidence="8">Belongs to the TMEM134/TMEM230 family.</text>
</comment>
<dbReference type="EMBL" id="JH993103">
    <property type="protein sequence ID" value="EKX34749.1"/>
    <property type="molecule type" value="Genomic_DNA"/>
</dbReference>
<dbReference type="GO" id="GO:0016020">
    <property type="term" value="C:membrane"/>
    <property type="evidence" value="ECO:0007669"/>
    <property type="project" value="UniProtKB-SubCell"/>
</dbReference>
<evidence type="ECO:0000313" key="22">
    <source>
        <dbReference type="Proteomes" id="UP000011087"/>
    </source>
</evidence>
<dbReference type="GeneID" id="17291526"/>
<evidence type="ECO:0000256" key="4">
    <source>
        <dbReference type="ARBA" id="ARBA00004412"/>
    </source>
</evidence>
<feature type="region of interest" description="Disordered" evidence="18">
    <location>
        <begin position="1"/>
        <end position="22"/>
    </location>
</feature>
<dbReference type="OrthoDB" id="5597044at2759"/>